<evidence type="ECO:0000313" key="2">
    <source>
        <dbReference type="Proteomes" id="UP000749293"/>
    </source>
</evidence>
<protein>
    <submittedName>
        <fullName evidence="1">Uncharacterized protein</fullName>
    </submittedName>
</protein>
<comment type="caution">
    <text evidence="1">The sequence shown here is derived from an EMBL/GenBank/DDBJ whole genome shotgun (WGS) entry which is preliminary data.</text>
</comment>
<dbReference type="AlphaFoldDB" id="A0A9P4YNT3"/>
<evidence type="ECO:0000313" key="1">
    <source>
        <dbReference type="EMBL" id="KAF4120368.1"/>
    </source>
</evidence>
<sequence length="167" mass="17368">MVPPLQFGISCGAAGAFIGISAGILKNASPVMSGIMTGSQWTLLGSTYWFSRQLVLRGADVEGRGTAPTDRVKASALASIPTGCLMALGSGNGLKGLRSNLVICGVVAVGGQLAVNLLTGGRVNPQEEGDGWLDEKFQQTTTCYAAGSVLHCVVDSSCMVWPTNYWR</sequence>
<dbReference type="EMBL" id="JAANYQ010000017">
    <property type="protein sequence ID" value="KAF4120368.1"/>
    <property type="molecule type" value="Genomic_DNA"/>
</dbReference>
<accession>A0A9P4YNT3</accession>
<organism evidence="1 2">
    <name type="scientific">Geosmithia morbida</name>
    <dbReference type="NCBI Taxonomy" id="1094350"/>
    <lineage>
        <taxon>Eukaryota</taxon>
        <taxon>Fungi</taxon>
        <taxon>Dikarya</taxon>
        <taxon>Ascomycota</taxon>
        <taxon>Pezizomycotina</taxon>
        <taxon>Sordariomycetes</taxon>
        <taxon>Hypocreomycetidae</taxon>
        <taxon>Hypocreales</taxon>
        <taxon>Bionectriaceae</taxon>
        <taxon>Geosmithia</taxon>
    </lineage>
</organism>
<name>A0A9P4YNT3_9HYPO</name>
<keyword evidence="2" id="KW-1185">Reference proteome</keyword>
<reference evidence="1" key="1">
    <citation type="submission" date="2020-03" db="EMBL/GenBank/DDBJ databases">
        <title>Site-based positive gene gene selection in Geosmithia morbida across the United States reveals a broad range of putative effectors and factors for local host and environmental adapation.</title>
        <authorList>
            <person name="Onufrak A."/>
            <person name="Murdoch R.W."/>
            <person name="Gazis R."/>
            <person name="Huff M."/>
            <person name="Staton M."/>
            <person name="Klingeman W."/>
            <person name="Hadziabdic D."/>
        </authorList>
    </citation>
    <scope>NUCLEOTIDE SEQUENCE</scope>
    <source>
        <strain evidence="1">1262</strain>
    </source>
</reference>
<dbReference type="Proteomes" id="UP000749293">
    <property type="component" value="Unassembled WGS sequence"/>
</dbReference>
<dbReference type="OrthoDB" id="5565730at2759"/>
<dbReference type="GeneID" id="55969397"/>
<gene>
    <name evidence="1" type="ORF">GMORB2_3169</name>
</gene>
<proteinExistence type="predicted"/>
<dbReference type="RefSeq" id="XP_035319020.1">
    <property type="nucleotide sequence ID" value="XM_035465145.1"/>
</dbReference>